<evidence type="ECO:0000259" key="2">
    <source>
        <dbReference type="Pfam" id="PF00892"/>
    </source>
</evidence>
<dbReference type="EMBL" id="CBLX010000009">
    <property type="protein sequence ID" value="CDG39194.1"/>
    <property type="molecule type" value="Genomic_DNA"/>
</dbReference>
<dbReference type="eggNOG" id="COG0697">
    <property type="taxonomic scope" value="Bacteria"/>
</dbReference>
<sequence length="328" mass="35141">MTHPSATQPDRQAYPLGILCGAGAGALWGLVFLAPELVRHFSPLYLAAGRYLAYGVIALVLIGARLPALCRILAARDWSTLFRLSFLGNSFYYIMLSMAVQKGGIALTSLVIGFMPVAVTIIGSRDSDAPPLLKLAPSLFFCMIGAFCIGWQALFQVDLSPGIPGHNPVLGLACACAALASWTGFAVGNSRALARLDHVSAHDWNLLTGIMTGAQALVLLPAAILSDPAQHSHHDWLVFWAVSAGVAFIASVCGNALWNRMSRLLPLTLTGQMILFETLFALIYGFAWEQRLPRPLEIGSFVFIIASVLSCVAAHRRPAPVAVTEQAM</sequence>
<feature type="transmembrane region" description="Helical" evidence="1">
    <location>
        <begin position="12"/>
        <end position="31"/>
    </location>
</feature>
<feature type="transmembrane region" description="Helical" evidence="1">
    <location>
        <begin position="264"/>
        <end position="286"/>
    </location>
</feature>
<feature type="domain" description="EamA" evidence="2">
    <location>
        <begin position="16"/>
        <end position="149"/>
    </location>
</feature>
<dbReference type="Proteomes" id="UP000027583">
    <property type="component" value="Unassembled WGS sequence"/>
</dbReference>
<feature type="transmembrane region" description="Helical" evidence="1">
    <location>
        <begin position="135"/>
        <end position="157"/>
    </location>
</feature>
<organism evidence="3 4">
    <name type="scientific">Asaia bogorensis</name>
    <dbReference type="NCBI Taxonomy" id="91915"/>
    <lineage>
        <taxon>Bacteria</taxon>
        <taxon>Pseudomonadati</taxon>
        <taxon>Pseudomonadota</taxon>
        <taxon>Alphaproteobacteria</taxon>
        <taxon>Acetobacterales</taxon>
        <taxon>Acetobacteraceae</taxon>
        <taxon>Asaia</taxon>
    </lineage>
</organism>
<feature type="transmembrane region" description="Helical" evidence="1">
    <location>
        <begin position="51"/>
        <end position="74"/>
    </location>
</feature>
<dbReference type="InterPro" id="IPR000620">
    <property type="entry name" value="EamA_dom"/>
</dbReference>
<dbReference type="SUPFAM" id="SSF103481">
    <property type="entry name" value="Multidrug resistance efflux transporter EmrE"/>
    <property type="match status" value="1"/>
</dbReference>
<evidence type="ECO:0000313" key="3">
    <source>
        <dbReference type="EMBL" id="CDG39194.1"/>
    </source>
</evidence>
<protein>
    <recommendedName>
        <fullName evidence="2">EamA domain-containing protein</fullName>
    </recommendedName>
</protein>
<reference evidence="3 4" key="1">
    <citation type="journal article" date="2014" name="Genome Biol. Evol.">
        <title>Acetic acid bacteria genomes reveal functional traits for adaptation to life in insect guts.</title>
        <authorList>
            <person name="Chouaia B."/>
            <person name="Gaiarsa S."/>
            <person name="Crotti E."/>
            <person name="Comandatore F."/>
            <person name="Degli Esposti M."/>
            <person name="Ricci I."/>
            <person name="Alma A."/>
            <person name="Favia G."/>
            <person name="Bandi C."/>
            <person name="Daffonchio D."/>
        </authorList>
    </citation>
    <scope>NUCLEOTIDE SEQUENCE [LARGE SCALE GENOMIC DNA]</scope>
    <source>
        <strain evidence="3 4">SF2.1</strain>
    </source>
</reference>
<accession>A0A060QDN1</accession>
<proteinExistence type="predicted"/>
<dbReference type="InterPro" id="IPR037185">
    <property type="entry name" value="EmrE-like"/>
</dbReference>
<feature type="transmembrane region" description="Helical" evidence="1">
    <location>
        <begin position="298"/>
        <end position="315"/>
    </location>
</feature>
<reference evidence="3 4" key="2">
    <citation type="journal article" date="2014" name="PLoS ONE">
        <title>Evolution of mitochondria reconstructed from the energy metabolism of living bacteria.</title>
        <authorList>
            <person name="Degli Esposti M."/>
            <person name="Chouaia B."/>
            <person name="Comandatore F."/>
            <person name="Crotti E."/>
            <person name="Sassera D."/>
            <person name="Lievens P.M."/>
            <person name="Daffonchio D."/>
            <person name="Bandi C."/>
        </authorList>
    </citation>
    <scope>NUCLEOTIDE SEQUENCE [LARGE SCALE GENOMIC DNA]</scope>
    <source>
        <strain evidence="3 4">SF2.1</strain>
    </source>
</reference>
<feature type="transmembrane region" description="Helical" evidence="1">
    <location>
        <begin position="204"/>
        <end position="225"/>
    </location>
</feature>
<evidence type="ECO:0000313" key="4">
    <source>
        <dbReference type="Proteomes" id="UP000027583"/>
    </source>
</evidence>
<comment type="caution">
    <text evidence="3">The sequence shown here is derived from an EMBL/GenBank/DDBJ whole genome shotgun (WGS) entry which is preliminary data.</text>
</comment>
<name>A0A060QDN1_9PROT</name>
<feature type="domain" description="EamA" evidence="2">
    <location>
        <begin position="170"/>
        <end position="309"/>
    </location>
</feature>
<feature type="transmembrane region" description="Helical" evidence="1">
    <location>
        <begin position="237"/>
        <end position="257"/>
    </location>
</feature>
<dbReference type="RefSeq" id="WP_023978598.1">
    <property type="nucleotide sequence ID" value="NZ_CBLX010000009.1"/>
</dbReference>
<feature type="transmembrane region" description="Helical" evidence="1">
    <location>
        <begin position="81"/>
        <end position="99"/>
    </location>
</feature>
<evidence type="ECO:0000256" key="1">
    <source>
        <dbReference type="SAM" id="Phobius"/>
    </source>
</evidence>
<dbReference type="GO" id="GO:0016020">
    <property type="term" value="C:membrane"/>
    <property type="evidence" value="ECO:0007669"/>
    <property type="project" value="InterPro"/>
</dbReference>
<gene>
    <name evidence="3" type="ORF">ASAP_1149</name>
</gene>
<keyword evidence="1" id="KW-0812">Transmembrane</keyword>
<feature type="transmembrane region" description="Helical" evidence="1">
    <location>
        <begin position="105"/>
        <end position="123"/>
    </location>
</feature>
<keyword evidence="1" id="KW-0472">Membrane</keyword>
<keyword evidence="1" id="KW-1133">Transmembrane helix</keyword>
<feature type="transmembrane region" description="Helical" evidence="1">
    <location>
        <begin position="169"/>
        <end position="192"/>
    </location>
</feature>
<dbReference type="AlphaFoldDB" id="A0A060QDN1"/>
<dbReference type="Pfam" id="PF00892">
    <property type="entry name" value="EamA"/>
    <property type="match status" value="2"/>
</dbReference>